<comment type="similarity">
    <text evidence="1">Belongs to the CDC123 family.</text>
</comment>
<dbReference type="AlphaFoldDB" id="A0A9P7K4Q5"/>
<dbReference type="Proteomes" id="UP000717328">
    <property type="component" value="Unassembled WGS sequence"/>
</dbReference>
<dbReference type="OrthoDB" id="10058185at2759"/>
<dbReference type="Gene3D" id="3.40.50.720">
    <property type="entry name" value="NAD(P)-binding Rossmann-like Domain"/>
    <property type="match status" value="1"/>
</dbReference>
<keyword evidence="5" id="KW-1185">Reference proteome</keyword>
<evidence type="ECO:0000256" key="1">
    <source>
        <dbReference type="ARBA" id="ARBA00011047"/>
    </source>
</evidence>
<proteinExistence type="inferred from homology"/>
<reference evidence="4" key="2">
    <citation type="submission" date="2021-10" db="EMBL/GenBank/DDBJ databases">
        <title>Phylogenomics reveals ancestral predisposition of the termite-cultivated fungus Termitomyces towards a domesticated lifestyle.</title>
        <authorList>
            <person name="Auxier B."/>
            <person name="Grum-Grzhimaylo A."/>
            <person name="Cardenas M.E."/>
            <person name="Lodge J.D."/>
            <person name="Laessoe T."/>
            <person name="Pedersen O."/>
            <person name="Smith M.E."/>
            <person name="Kuyper T.W."/>
            <person name="Franco-Molano E.A."/>
            <person name="Baroni T.J."/>
            <person name="Aanen D.K."/>
        </authorList>
    </citation>
    <scope>NUCLEOTIDE SEQUENCE</scope>
    <source>
        <strain evidence="4">D49</strain>
    </source>
</reference>
<organism evidence="4 5">
    <name type="scientific">Sphagnurus paluster</name>
    <dbReference type="NCBI Taxonomy" id="117069"/>
    <lineage>
        <taxon>Eukaryota</taxon>
        <taxon>Fungi</taxon>
        <taxon>Dikarya</taxon>
        <taxon>Basidiomycota</taxon>
        <taxon>Agaricomycotina</taxon>
        <taxon>Agaricomycetes</taxon>
        <taxon>Agaricomycetidae</taxon>
        <taxon>Agaricales</taxon>
        <taxon>Tricholomatineae</taxon>
        <taxon>Lyophyllaceae</taxon>
        <taxon>Sphagnurus</taxon>
    </lineage>
</organism>
<reference evidence="4" key="1">
    <citation type="submission" date="2021-02" db="EMBL/GenBank/DDBJ databases">
        <authorList>
            <person name="Nieuwenhuis M."/>
            <person name="Van De Peppel L.J.J."/>
        </authorList>
    </citation>
    <scope>NUCLEOTIDE SEQUENCE</scope>
    <source>
        <strain evidence="4">D49</strain>
    </source>
</reference>
<dbReference type="GO" id="GO:0016616">
    <property type="term" value="F:oxidoreductase activity, acting on the CH-OH group of donors, NAD or NADP as acceptor"/>
    <property type="evidence" value="ECO:0007669"/>
    <property type="project" value="InterPro"/>
</dbReference>
<feature type="region of interest" description="Disordered" evidence="2">
    <location>
        <begin position="297"/>
        <end position="324"/>
    </location>
</feature>
<protein>
    <recommendedName>
        <fullName evidence="3">3-beta hydroxysteroid dehydrogenase/isomerase domain-containing protein</fullName>
    </recommendedName>
</protein>
<dbReference type="Pfam" id="PF07065">
    <property type="entry name" value="D123"/>
    <property type="match status" value="1"/>
</dbReference>
<dbReference type="InterPro" id="IPR002225">
    <property type="entry name" value="3Beta_OHSteriod_DH/Estase"/>
</dbReference>
<evidence type="ECO:0000259" key="3">
    <source>
        <dbReference type="Pfam" id="PF01073"/>
    </source>
</evidence>
<dbReference type="PANTHER" id="PTHR15323">
    <property type="entry name" value="D123 PROTEIN"/>
    <property type="match status" value="1"/>
</dbReference>
<dbReference type="InterPro" id="IPR009772">
    <property type="entry name" value="CDC123"/>
</dbReference>
<feature type="domain" description="3-beta hydroxysteroid dehydrogenase/isomerase" evidence="3">
    <location>
        <begin position="4"/>
        <end position="47"/>
    </location>
</feature>
<evidence type="ECO:0000313" key="4">
    <source>
        <dbReference type="EMBL" id="KAG5638171.1"/>
    </source>
</evidence>
<dbReference type="SUPFAM" id="SSF51735">
    <property type="entry name" value="NAD(P)-binding Rossmann-fold domains"/>
    <property type="match status" value="1"/>
</dbReference>
<name>A0A9P7K4Q5_9AGAR</name>
<evidence type="ECO:0000256" key="2">
    <source>
        <dbReference type="SAM" id="MobiDB-lite"/>
    </source>
</evidence>
<dbReference type="Pfam" id="PF01073">
    <property type="entry name" value="3Beta_HSD"/>
    <property type="match status" value="1"/>
</dbReference>
<dbReference type="PANTHER" id="PTHR15323:SF6">
    <property type="entry name" value="CELL DIVISION CYCLE PROTEIN 123 HOMOLOG"/>
    <property type="match status" value="1"/>
</dbReference>
<evidence type="ECO:0000313" key="5">
    <source>
        <dbReference type="Proteomes" id="UP000717328"/>
    </source>
</evidence>
<dbReference type="GO" id="GO:0006694">
    <property type="term" value="P:steroid biosynthetic process"/>
    <property type="evidence" value="ECO:0007669"/>
    <property type="project" value="InterPro"/>
</dbReference>
<dbReference type="InterPro" id="IPR036291">
    <property type="entry name" value="NAD(P)-bd_dom_sf"/>
</dbReference>
<dbReference type="EMBL" id="JABCKI010005777">
    <property type="protein sequence ID" value="KAG5638171.1"/>
    <property type="molecule type" value="Genomic_DNA"/>
</dbReference>
<sequence>MAGLYKVYENNQTHFQIGDNTNLFDWTYVGNVARAHILAADKLETTPPAPALATLEKLPLSVDEVSLSAEEMNLISIPLPPISVTTGNSRVPTCKARPLGPYVTPPTNGEKILAAFNNPNPTSERPVMRTRYDPLSDHALLRAKIHNPEISPLQVAGQAFFVTNGEPCYFWDFPRAVWHQLDAVFPGHRKPRNLIKLSKSVGLMAATGSEWAAWAMGKEPTFTRFKVSYSCVNRWYNIEKARRVLGYEPIVGVEEGVKLMVDFSSWYPSFADLSIKSTVIRPLSQEFRDYLDADGVFVPEGSEDTPAQTTLSDDENDDTDHDRPSLAFPELDTNIRACIQQYGAVFPKLNFSSPKDASWILPASSPLKCTSPSDVYMLLKSSDFIVHDLSPHTVFEGCEDIPALPYSLELVLRKWYPVDRSRELRCFVRRNVLVGICQRDNNYYEFLNEAATRKLIASAVQEYWEKKIRESKYWQAIPDCMSHLDKTLIEPFIHTADFCSDIFDFLLTRDLSRGHILDFNPYSPRTDPLLFTYEELAEVTKTRLHSEISSQTPMLSGNGTSSSKLPEFRVIDSRSHPAATSNAPAYQHNMVPFEALNLSSGRDIEEFADLWKEEVQNSMAD</sequence>
<dbReference type="GO" id="GO:0005737">
    <property type="term" value="C:cytoplasm"/>
    <property type="evidence" value="ECO:0007669"/>
    <property type="project" value="TreeGrafter"/>
</dbReference>
<comment type="caution">
    <text evidence="4">The sequence shown here is derived from an EMBL/GenBank/DDBJ whole genome shotgun (WGS) entry which is preliminary data.</text>
</comment>
<accession>A0A9P7K4Q5</accession>
<gene>
    <name evidence="4" type="ORF">H0H81_001467</name>
</gene>